<dbReference type="STRING" id="1452487.AVW16_03975"/>
<keyword evidence="1" id="KW-0732">Signal</keyword>
<protein>
    <recommendedName>
        <fullName evidence="2">SiaC family regulatory phosphoprotein domain-containing protein</fullName>
    </recommendedName>
</protein>
<dbReference type="Pfam" id="PF09345">
    <property type="entry name" value="SiaC"/>
    <property type="match status" value="1"/>
</dbReference>
<dbReference type="OrthoDB" id="5297629at2"/>
<comment type="caution">
    <text evidence="3">The sequence shown here is derived from an EMBL/GenBank/DDBJ whole genome shotgun (WGS) entry which is preliminary data.</text>
</comment>
<dbReference type="InterPro" id="IPR018530">
    <property type="entry name" value="SiaC"/>
</dbReference>
<dbReference type="Proteomes" id="UP000076625">
    <property type="component" value="Unassembled WGS sequence"/>
</dbReference>
<sequence>MLTLAIPATASTPAIAADWAAGLLTMSGDSYPENSFELFQPVIDWVDAYLGDSDRPLTLSLSLLYLNTSSIRAMMDILDLLQGAHDAGRRVRVEWLYDPDNERVAELAAEFREDYSFPFDILARA</sequence>
<dbReference type="RefSeq" id="WP_066614927.1">
    <property type="nucleotide sequence ID" value="NZ_LQQU01000060.1"/>
</dbReference>
<reference evidence="4" key="1">
    <citation type="submission" date="2016-01" db="EMBL/GenBank/DDBJ databases">
        <title>Draft genome of Chromobacterium sp. F49.</title>
        <authorList>
            <person name="Hong K.W."/>
        </authorList>
    </citation>
    <scope>NUCLEOTIDE SEQUENCE [LARGE SCALE GENOMIC DNA]</scope>
    <source>
        <strain evidence="4">CN10</strain>
    </source>
</reference>
<evidence type="ECO:0000313" key="3">
    <source>
        <dbReference type="EMBL" id="KZE24983.1"/>
    </source>
</evidence>
<proteinExistence type="predicted"/>
<evidence type="ECO:0000313" key="4">
    <source>
        <dbReference type="Proteomes" id="UP000076625"/>
    </source>
</evidence>
<dbReference type="AlphaFoldDB" id="A0A161S3X3"/>
<evidence type="ECO:0000256" key="1">
    <source>
        <dbReference type="SAM" id="SignalP"/>
    </source>
</evidence>
<keyword evidence="4" id="KW-1185">Reference proteome</keyword>
<dbReference type="EMBL" id="LQQU01000060">
    <property type="protein sequence ID" value="KZE24983.1"/>
    <property type="molecule type" value="Genomic_DNA"/>
</dbReference>
<feature type="chain" id="PRO_5007826070" description="SiaC family regulatory phosphoprotein domain-containing protein" evidence="1">
    <location>
        <begin position="17"/>
        <end position="125"/>
    </location>
</feature>
<gene>
    <name evidence="3" type="ORF">AVW16_03975</name>
</gene>
<accession>A0A161S3X3</accession>
<feature type="domain" description="SiaC family regulatory phosphoprotein" evidence="2">
    <location>
        <begin position="6"/>
        <end position="122"/>
    </location>
</feature>
<evidence type="ECO:0000259" key="2">
    <source>
        <dbReference type="Pfam" id="PF09345"/>
    </source>
</evidence>
<organism evidence="3 4">
    <name type="scientific">Crenobacter luteus</name>
    <dbReference type="NCBI Taxonomy" id="1452487"/>
    <lineage>
        <taxon>Bacteria</taxon>
        <taxon>Pseudomonadati</taxon>
        <taxon>Pseudomonadota</taxon>
        <taxon>Betaproteobacteria</taxon>
        <taxon>Neisseriales</taxon>
        <taxon>Neisseriaceae</taxon>
        <taxon>Crenobacter</taxon>
    </lineage>
</organism>
<name>A0A161S3X3_9NEIS</name>
<dbReference type="NCBIfam" id="NF038265">
    <property type="entry name" value="phos_prot_SiaC"/>
    <property type="match status" value="1"/>
</dbReference>
<feature type="signal peptide" evidence="1">
    <location>
        <begin position="1"/>
        <end position="16"/>
    </location>
</feature>